<protein>
    <submittedName>
        <fullName evidence="2">Uncharacterized protein</fullName>
    </submittedName>
</protein>
<gene>
    <name evidence="2" type="ORF">HJG60_011144</name>
</gene>
<organism evidence="2 3">
    <name type="scientific">Phyllostomus discolor</name>
    <name type="common">pale spear-nosed bat</name>
    <dbReference type="NCBI Taxonomy" id="89673"/>
    <lineage>
        <taxon>Eukaryota</taxon>
        <taxon>Metazoa</taxon>
        <taxon>Chordata</taxon>
        <taxon>Craniata</taxon>
        <taxon>Vertebrata</taxon>
        <taxon>Euteleostomi</taxon>
        <taxon>Mammalia</taxon>
        <taxon>Eutheria</taxon>
        <taxon>Laurasiatheria</taxon>
        <taxon>Chiroptera</taxon>
        <taxon>Yangochiroptera</taxon>
        <taxon>Phyllostomidae</taxon>
        <taxon>Phyllostominae</taxon>
        <taxon>Phyllostomus</taxon>
    </lineage>
</organism>
<comment type="caution">
    <text evidence="2">The sequence shown here is derived from an EMBL/GenBank/DDBJ whole genome shotgun (WGS) entry which is preliminary data.</text>
</comment>
<sequence>MGRGRAWAQEGRLILGSGSLGCRGRRGRWGQMEKGGLGGFSSTFDPRLGASHSFVLSWPRLSLPPGFSPLARMGTRLPNLPLESFTPAPAPAPGTDLGSRRQGPYLPSPSLPSPAHPDLGLVSRAQLQPLRAWMEFPLGLSDLRSHLSSCLQPPLEREIRLGSSEGLEPNFANCGV</sequence>
<dbReference type="AlphaFoldDB" id="A0A834E1D3"/>
<accession>A0A834E1D3</accession>
<reference evidence="2 3" key="1">
    <citation type="journal article" date="2020" name="Nature">
        <title>Six reference-quality genomes reveal evolution of bat adaptations.</title>
        <authorList>
            <person name="Jebb D."/>
            <person name="Huang Z."/>
            <person name="Pippel M."/>
            <person name="Hughes G.M."/>
            <person name="Lavrichenko K."/>
            <person name="Devanna P."/>
            <person name="Winkler S."/>
            <person name="Jermiin L.S."/>
            <person name="Skirmuntt E.C."/>
            <person name="Katzourakis A."/>
            <person name="Burkitt-Gray L."/>
            <person name="Ray D.A."/>
            <person name="Sullivan K.A.M."/>
            <person name="Roscito J.G."/>
            <person name="Kirilenko B.M."/>
            <person name="Davalos L.M."/>
            <person name="Corthals A.P."/>
            <person name="Power M.L."/>
            <person name="Jones G."/>
            <person name="Ransome R.D."/>
            <person name="Dechmann D.K.N."/>
            <person name="Locatelli A.G."/>
            <person name="Puechmaille S.J."/>
            <person name="Fedrigo O."/>
            <person name="Jarvis E.D."/>
            <person name="Hiller M."/>
            <person name="Vernes S.C."/>
            <person name="Myers E.W."/>
            <person name="Teeling E.C."/>
        </authorList>
    </citation>
    <scope>NUCLEOTIDE SEQUENCE [LARGE SCALE GENOMIC DNA]</scope>
    <source>
        <strain evidence="2">Bat1K_MPI-CBG_1</strain>
    </source>
</reference>
<feature type="region of interest" description="Disordered" evidence="1">
    <location>
        <begin position="82"/>
        <end position="117"/>
    </location>
</feature>
<evidence type="ECO:0000313" key="2">
    <source>
        <dbReference type="EMBL" id="KAF6104095.1"/>
    </source>
</evidence>
<name>A0A834E1D3_9CHIR</name>
<dbReference type="EMBL" id="JABVXQ010000006">
    <property type="protein sequence ID" value="KAF6104095.1"/>
    <property type="molecule type" value="Genomic_DNA"/>
</dbReference>
<evidence type="ECO:0000256" key="1">
    <source>
        <dbReference type="SAM" id="MobiDB-lite"/>
    </source>
</evidence>
<dbReference type="Proteomes" id="UP000664940">
    <property type="component" value="Unassembled WGS sequence"/>
</dbReference>
<evidence type="ECO:0000313" key="3">
    <source>
        <dbReference type="Proteomes" id="UP000664940"/>
    </source>
</evidence>
<feature type="compositionally biased region" description="Pro residues" evidence="1">
    <location>
        <begin position="106"/>
        <end position="115"/>
    </location>
</feature>
<proteinExistence type="predicted"/>